<reference evidence="2" key="1">
    <citation type="journal article" date="2019" name="Int. J. Syst. Evol. Microbiol.">
        <title>The Global Catalogue of Microorganisms (GCM) 10K type strain sequencing project: providing services to taxonomists for standard genome sequencing and annotation.</title>
        <authorList>
            <consortium name="The Broad Institute Genomics Platform"/>
            <consortium name="The Broad Institute Genome Sequencing Center for Infectious Disease"/>
            <person name="Wu L."/>
            <person name="Ma J."/>
        </authorList>
    </citation>
    <scope>NUCLEOTIDE SEQUENCE [LARGE SCALE GENOMIC DNA]</scope>
    <source>
        <strain evidence="2">JCM 9651</strain>
    </source>
</reference>
<evidence type="ECO:0000313" key="2">
    <source>
        <dbReference type="Proteomes" id="UP001499990"/>
    </source>
</evidence>
<dbReference type="SUPFAM" id="SSF55961">
    <property type="entry name" value="Bet v1-like"/>
    <property type="match status" value="1"/>
</dbReference>
<name>A0ABP6SBC1_9ACTN</name>
<gene>
    <name evidence="1" type="ORF">GCM10020367_27890</name>
</gene>
<accession>A0ABP6SBC1</accession>
<dbReference type="CDD" id="cd07812">
    <property type="entry name" value="SRPBCC"/>
    <property type="match status" value="1"/>
</dbReference>
<organism evidence="1 2">
    <name type="scientific">Streptomyces sannanensis</name>
    <dbReference type="NCBI Taxonomy" id="285536"/>
    <lineage>
        <taxon>Bacteria</taxon>
        <taxon>Bacillati</taxon>
        <taxon>Actinomycetota</taxon>
        <taxon>Actinomycetes</taxon>
        <taxon>Kitasatosporales</taxon>
        <taxon>Streptomycetaceae</taxon>
        <taxon>Streptomyces</taxon>
    </lineage>
</organism>
<sequence length="152" mass="16647">MPSTELKHTFRIAAPPEEVFAHLAEPLHYVGLSPLLVAVRDVRRSGGTVNYTAVERFRFLGVLRHDNIIDVTLIAVPDGLPHSAEISGEVRSPGRVRMSYRFAIDRHEAGSVVTDTLHLRTPPGLLRFAASQAGAVQQARARALTARLARPV</sequence>
<dbReference type="InterPro" id="IPR019587">
    <property type="entry name" value="Polyketide_cyclase/dehydratase"/>
</dbReference>
<keyword evidence="2" id="KW-1185">Reference proteome</keyword>
<dbReference type="EMBL" id="BAAAYL010000001">
    <property type="protein sequence ID" value="GAA3372545.1"/>
    <property type="molecule type" value="Genomic_DNA"/>
</dbReference>
<comment type="caution">
    <text evidence="1">The sequence shown here is derived from an EMBL/GenBank/DDBJ whole genome shotgun (WGS) entry which is preliminary data.</text>
</comment>
<dbReference type="InterPro" id="IPR023393">
    <property type="entry name" value="START-like_dom_sf"/>
</dbReference>
<dbReference type="Proteomes" id="UP001499990">
    <property type="component" value="Unassembled WGS sequence"/>
</dbReference>
<evidence type="ECO:0000313" key="1">
    <source>
        <dbReference type="EMBL" id="GAA3372545.1"/>
    </source>
</evidence>
<proteinExistence type="predicted"/>
<dbReference type="Pfam" id="PF10604">
    <property type="entry name" value="Polyketide_cyc2"/>
    <property type="match status" value="1"/>
</dbReference>
<evidence type="ECO:0008006" key="3">
    <source>
        <dbReference type="Google" id="ProtNLM"/>
    </source>
</evidence>
<protein>
    <recommendedName>
        <fullName evidence="3">SRPBCC family protein</fullName>
    </recommendedName>
</protein>
<dbReference type="Gene3D" id="3.30.530.20">
    <property type="match status" value="1"/>
</dbReference>